<comment type="caution">
    <text evidence="2">The sequence shown here is derived from an EMBL/GenBank/DDBJ whole genome shotgun (WGS) entry which is preliminary data.</text>
</comment>
<dbReference type="InterPro" id="IPR000731">
    <property type="entry name" value="SSD"/>
</dbReference>
<dbReference type="AlphaFoldDB" id="A0AAV0AVD7"/>
<gene>
    <name evidence="2" type="ORF">PPACK8108_LOCUS6534</name>
</gene>
<protein>
    <recommendedName>
        <fullName evidence="1">SSD domain-containing protein</fullName>
    </recommendedName>
</protein>
<sequence>MAIPRVLQLWSANEVSRQNYKAYSILACGGIGYVGVDGTFDEDDENKDDEIDELPLVEVRIGKVISKMGPSVLLSASCETVAFALGAIVGMPAGQNFCNLCCWGSDDQYNTSNDYIVKECKLCIGPFSCIWRE</sequence>
<proteinExistence type="predicted"/>
<evidence type="ECO:0000313" key="2">
    <source>
        <dbReference type="EMBL" id="CAH7671724.1"/>
    </source>
</evidence>
<feature type="domain" description="SSD" evidence="1">
    <location>
        <begin position="34"/>
        <end position="98"/>
    </location>
</feature>
<accession>A0AAV0AVD7</accession>
<dbReference type="EMBL" id="CALTRL010001242">
    <property type="protein sequence ID" value="CAH7671724.1"/>
    <property type="molecule type" value="Genomic_DNA"/>
</dbReference>
<evidence type="ECO:0000259" key="1">
    <source>
        <dbReference type="PROSITE" id="PS50156"/>
    </source>
</evidence>
<dbReference type="Proteomes" id="UP001153365">
    <property type="component" value="Unassembled WGS sequence"/>
</dbReference>
<organism evidence="2 3">
    <name type="scientific">Phakopsora pachyrhizi</name>
    <name type="common">Asian soybean rust disease fungus</name>
    <dbReference type="NCBI Taxonomy" id="170000"/>
    <lineage>
        <taxon>Eukaryota</taxon>
        <taxon>Fungi</taxon>
        <taxon>Dikarya</taxon>
        <taxon>Basidiomycota</taxon>
        <taxon>Pucciniomycotina</taxon>
        <taxon>Pucciniomycetes</taxon>
        <taxon>Pucciniales</taxon>
        <taxon>Phakopsoraceae</taxon>
        <taxon>Phakopsora</taxon>
    </lineage>
</organism>
<reference evidence="2" key="1">
    <citation type="submission" date="2022-06" db="EMBL/GenBank/DDBJ databases">
        <authorList>
            <consortium name="SYNGENTA / RWTH Aachen University"/>
        </authorList>
    </citation>
    <scope>NUCLEOTIDE SEQUENCE</scope>
</reference>
<name>A0AAV0AVD7_PHAPC</name>
<evidence type="ECO:0000313" key="3">
    <source>
        <dbReference type="Proteomes" id="UP001153365"/>
    </source>
</evidence>
<dbReference type="Pfam" id="PF12349">
    <property type="entry name" value="Sterol-sensing"/>
    <property type="match status" value="1"/>
</dbReference>
<keyword evidence="3" id="KW-1185">Reference proteome</keyword>
<dbReference type="PROSITE" id="PS50156">
    <property type="entry name" value="SSD"/>
    <property type="match status" value="1"/>
</dbReference>
<dbReference type="InterPro" id="IPR053958">
    <property type="entry name" value="HMGCR/SNAP/NPC1-like_SSD"/>
</dbReference>